<reference evidence="1 2" key="1">
    <citation type="submission" date="2018-03" db="EMBL/GenBank/DDBJ databases">
        <title>The draft genome of Mesorhizobium sp. 6GN-30.</title>
        <authorList>
            <person name="Liu L."/>
            <person name="Li L."/>
            <person name="Wang T."/>
            <person name="Zhang X."/>
            <person name="Liang L."/>
        </authorList>
    </citation>
    <scope>NUCLEOTIDE SEQUENCE [LARGE SCALE GENOMIC DNA]</scope>
    <source>
        <strain evidence="1 2">6GN30</strain>
    </source>
</reference>
<dbReference type="Proteomes" id="UP000241229">
    <property type="component" value="Unassembled WGS sequence"/>
</dbReference>
<dbReference type="AlphaFoldDB" id="A0A2P7SLU1"/>
<gene>
    <name evidence="1" type="ORF">C7I84_07435</name>
</gene>
<dbReference type="Gene3D" id="3.40.50.880">
    <property type="match status" value="1"/>
</dbReference>
<dbReference type="PANTHER" id="PTHR36848:SF2">
    <property type="entry name" value="SECRETED PROTEIN"/>
    <property type="match status" value="1"/>
</dbReference>
<dbReference type="InterPro" id="IPR029062">
    <property type="entry name" value="Class_I_gatase-like"/>
</dbReference>
<comment type="caution">
    <text evidence="1">The sequence shown here is derived from an EMBL/GenBank/DDBJ whole genome shotgun (WGS) entry which is preliminary data.</text>
</comment>
<evidence type="ECO:0000313" key="1">
    <source>
        <dbReference type="EMBL" id="PSJ63448.1"/>
    </source>
</evidence>
<protein>
    <submittedName>
        <fullName evidence="1">Carbohydrate-binding protein</fullName>
    </submittedName>
</protein>
<name>A0A2P7SLU1_9HYPH</name>
<dbReference type="EMBL" id="PXYK01000005">
    <property type="protein sequence ID" value="PSJ63448.1"/>
    <property type="molecule type" value="Genomic_DNA"/>
</dbReference>
<evidence type="ECO:0000313" key="2">
    <source>
        <dbReference type="Proteomes" id="UP000241229"/>
    </source>
</evidence>
<dbReference type="OrthoDB" id="9761519at2"/>
<dbReference type="Gene3D" id="2.60.120.260">
    <property type="entry name" value="Galactose-binding domain-like"/>
    <property type="match status" value="1"/>
</dbReference>
<dbReference type="PANTHER" id="PTHR36848">
    <property type="entry name" value="DNA-BINDING PROTEIN (PUTATIVE SECRETED PROTEIN)-RELATED"/>
    <property type="match status" value="1"/>
</dbReference>
<accession>A0A2P7SLU1</accession>
<organism evidence="1 2">
    <name type="scientific">Kumtagia ephedrae</name>
    <dbReference type="NCBI Taxonomy" id="2116701"/>
    <lineage>
        <taxon>Bacteria</taxon>
        <taxon>Pseudomonadati</taxon>
        <taxon>Pseudomonadota</taxon>
        <taxon>Alphaproteobacteria</taxon>
        <taxon>Hyphomicrobiales</taxon>
        <taxon>Phyllobacteriaceae</taxon>
        <taxon>Kumtagia</taxon>
    </lineage>
</organism>
<dbReference type="RefSeq" id="WP_106771510.1">
    <property type="nucleotide sequence ID" value="NZ_PXYK01000005.1"/>
</dbReference>
<keyword evidence="2" id="KW-1185">Reference proteome</keyword>
<sequence length="885" mass="95521">MEAPDWFQSPAQPFRPGAFWFWHHIPGKAEIAARLAEIARSGLGTIMIQARLGLPLGDYLSPAFLDAYRLACDEAGRLGLAIEIYDEYNWMSGHGGGRTVEGADHLRERHLFWLTVPVRRGSAQATFGDIRSPWLEFLGDEGLRWCYEGAAPLWDEWEIAAAAGHGPDGRFRDLTSRAGIVAADDVSCAVDIPADTDASVTVFVAARCRSSRLVNYLMPEAAQRFAEKVYRPLLAATNADAKGFFFDHPYAGFYHWQGMHGDVGNSLLWDKRLPALLGGEPLALQLAALIGDVGPATAAMRTRFFRAYSDRLHEAFFGTLRAWCDKHGVAFSGHELLTHVGTWGLHDGLTGIDPRSMPGVDYFGVDRYRSATSVDAADYHPQLAARLGDSVARANGRARCTLEQYSTGREAGMAGTAGQWGLTLERLRAQTIRHTLQGARRVVLHALYLTDGFAPGERSGANPRFDFAPGFNFEPWWQDAPSVLDELARLSAFLEDGEPIRPVALLYPLDTIRAEGPASDCGRHFGLWAEALTLSGIGFDIVDESGLADARIFDGELLLPSGRYAALILPAVSTLAEPRTATIIAEFATAGGRLIGSGSLPRQTRETGLDKALAAAFAGLPLRHVDEPDYETVASFLRAAFPVPPARFEHGPTFAAAARVDGGMRLALFNDQPERRIVRLSLPDGPVDLLRWHPETGAVSPFAYGLSGAVRFEVAAHALLCIGTRPGSGADPQPATAPMSDLPPPVPLPDGWTFSAGGPFQPIRTDRGWERQGFETFAGTGVYRREIELPPLDAGGNWNLVCPGLAGTAECLVGGAVTGRHVAGEAAFALPGAGRVVVELRVRNTAANRYYPGTSYESGAGQPSGLTDAPRLEVRTVGDIRILTS</sequence>
<dbReference type="InterPro" id="IPR053161">
    <property type="entry name" value="Ulvan_degrading_GH"/>
</dbReference>
<proteinExistence type="predicted"/>
<dbReference type="SUPFAM" id="SSF49785">
    <property type="entry name" value="Galactose-binding domain-like"/>
    <property type="match status" value="1"/>
</dbReference>
<dbReference type="InterPro" id="IPR008979">
    <property type="entry name" value="Galactose-bd-like_sf"/>
</dbReference>